<dbReference type="Pfam" id="PF13450">
    <property type="entry name" value="NAD_binding_8"/>
    <property type="match status" value="1"/>
</dbReference>
<evidence type="ECO:0000313" key="3">
    <source>
        <dbReference type="Proteomes" id="UP000566819"/>
    </source>
</evidence>
<dbReference type="SUPFAM" id="SSF51905">
    <property type="entry name" value="FAD/NAD(P)-binding domain"/>
    <property type="match status" value="3"/>
</dbReference>
<dbReference type="InterPro" id="IPR036188">
    <property type="entry name" value="FAD/NAD-bd_sf"/>
</dbReference>
<comment type="caution">
    <text evidence="2">The sequence shown here is derived from an EMBL/GenBank/DDBJ whole genome shotgun (WGS) entry which is preliminary data.</text>
</comment>
<dbReference type="PANTHER" id="PTHR42877">
    <property type="entry name" value="L-ORNITHINE N(5)-MONOOXYGENASE-RELATED"/>
    <property type="match status" value="1"/>
</dbReference>
<dbReference type="InterPro" id="IPR051209">
    <property type="entry name" value="FAD-bind_Monooxygenase_sf"/>
</dbReference>
<keyword evidence="3" id="KW-1185">Reference proteome</keyword>
<name>A0A8H4RGA6_9HELO</name>
<organism evidence="2 3">
    <name type="scientific">Cudoniella acicularis</name>
    <dbReference type="NCBI Taxonomy" id="354080"/>
    <lineage>
        <taxon>Eukaryota</taxon>
        <taxon>Fungi</taxon>
        <taxon>Dikarya</taxon>
        <taxon>Ascomycota</taxon>
        <taxon>Pezizomycotina</taxon>
        <taxon>Leotiomycetes</taxon>
        <taxon>Helotiales</taxon>
        <taxon>Tricladiaceae</taxon>
        <taxon>Cudoniella</taxon>
    </lineage>
</organism>
<dbReference type="Proteomes" id="UP000566819">
    <property type="component" value="Unassembled WGS sequence"/>
</dbReference>
<evidence type="ECO:0000256" key="1">
    <source>
        <dbReference type="ARBA" id="ARBA00010139"/>
    </source>
</evidence>
<protein>
    <recommendedName>
        <fullName evidence="4">Monooxygenase</fullName>
    </recommendedName>
</protein>
<dbReference type="OrthoDB" id="74360at2759"/>
<dbReference type="EMBL" id="JAAMPI010000663">
    <property type="protein sequence ID" value="KAF4629540.1"/>
    <property type="molecule type" value="Genomic_DNA"/>
</dbReference>
<dbReference type="AlphaFoldDB" id="A0A8H4RGA6"/>
<gene>
    <name evidence="2" type="ORF">G7Y89_g8604</name>
</gene>
<comment type="similarity">
    <text evidence="1">Belongs to the FAD-binding monooxygenase family.</text>
</comment>
<evidence type="ECO:0008006" key="4">
    <source>
        <dbReference type="Google" id="ProtNLM"/>
    </source>
</evidence>
<dbReference type="Gene3D" id="3.50.50.60">
    <property type="entry name" value="FAD/NAD(P)-binding domain"/>
    <property type="match status" value="3"/>
</dbReference>
<dbReference type="PANTHER" id="PTHR42877:SF12">
    <property type="entry name" value="MONOOXYGENASE"/>
    <property type="match status" value="1"/>
</dbReference>
<proteinExistence type="inferred from homology"/>
<reference evidence="2 3" key="1">
    <citation type="submission" date="2020-03" db="EMBL/GenBank/DDBJ databases">
        <title>Draft Genome Sequence of Cudoniella acicularis.</title>
        <authorList>
            <person name="Buettner E."/>
            <person name="Kellner H."/>
        </authorList>
    </citation>
    <scope>NUCLEOTIDE SEQUENCE [LARGE SCALE GENOMIC DNA]</scope>
    <source>
        <strain evidence="2 3">DSM 108380</strain>
    </source>
</reference>
<evidence type="ECO:0000313" key="2">
    <source>
        <dbReference type="EMBL" id="KAF4629540.1"/>
    </source>
</evidence>
<sequence>MSPPKEEYKISESPLGTARHVRIITIGAGASGINMIRTLREKLTNYEHVVYEKNPSVGGTCNWKWPEIQGLHDFKGDLLHTANWPKDYEYAGKRVAVIGNGSSGVQVVPALQPHVTELTHFIRSPLWVTPSQQQMIAMKPGNILEDVEMDGDKFTPRQIERFTSDPDYYLRQTAKWAKQMLTQYMTASLGGEEKLTKTLIPDFAVGCRRLTPAVGYLQSLTAKNVRVVTDKITEIVPTGIKISTGEIIEVDALVCATGFDVSFCPRFPIIGRNGNLQGIWTKNLPRAYMSSSIPDFPNYFMFLGPNAPIGHGSVFTITEHVAKYIATVIHKCQTESILSLCPTSSALDDFSEHIDAFMPRTAWASTCRSWFKDGKEDGPVTALHPGSRIHWFHMLESFRGEDFEFRREARNRFLYLGNGFSTKELGDGDKTWYLGSIKDGKGI</sequence>
<accession>A0A8H4RGA6</accession>